<name>A0A1N7SNK1_9BURK</name>
<evidence type="ECO:0000313" key="2">
    <source>
        <dbReference type="Proteomes" id="UP000195569"/>
    </source>
</evidence>
<dbReference type="AlphaFoldDB" id="A0A1N7SNK1"/>
<organism evidence="1 2">
    <name type="scientific">Paraburkholderia piptadeniae</name>
    <dbReference type="NCBI Taxonomy" id="1701573"/>
    <lineage>
        <taxon>Bacteria</taxon>
        <taxon>Pseudomonadati</taxon>
        <taxon>Pseudomonadota</taxon>
        <taxon>Betaproteobacteria</taxon>
        <taxon>Burkholderiales</taxon>
        <taxon>Burkholderiaceae</taxon>
        <taxon>Paraburkholderia</taxon>
    </lineage>
</organism>
<accession>A0A1N7SNK1</accession>
<dbReference type="Proteomes" id="UP000195569">
    <property type="component" value="Unassembled WGS sequence"/>
</dbReference>
<comment type="caution">
    <text evidence="1">The sequence shown here is derived from an EMBL/GenBank/DDBJ whole genome shotgun (WGS) entry which is preliminary data.</text>
</comment>
<proteinExistence type="predicted"/>
<protein>
    <submittedName>
        <fullName evidence="1">Uncharacterized protein</fullName>
    </submittedName>
</protein>
<reference evidence="1" key="1">
    <citation type="submission" date="2016-12" db="EMBL/GenBank/DDBJ databases">
        <authorList>
            <person name="Moulin L."/>
        </authorList>
    </citation>
    <scope>NUCLEOTIDE SEQUENCE [LARGE SCALE GENOMIC DNA]</scope>
    <source>
        <strain evidence="1">STM 7183</strain>
    </source>
</reference>
<dbReference type="EMBL" id="CYGY02000067">
    <property type="protein sequence ID" value="SIT48953.1"/>
    <property type="molecule type" value="Genomic_DNA"/>
</dbReference>
<sequence length="53" mass="6245">MREESRSARDETTARCEVVVRWWGVRSNVLFEKEGWMSSRFSKAICIVQIRAP</sequence>
<evidence type="ECO:0000313" key="1">
    <source>
        <dbReference type="EMBL" id="SIT48953.1"/>
    </source>
</evidence>
<keyword evidence="2" id="KW-1185">Reference proteome</keyword>
<gene>
    <name evidence="1" type="ORF">BN2476_670024</name>
</gene>